<evidence type="ECO:0000256" key="3">
    <source>
        <dbReference type="ARBA" id="ARBA00022605"/>
    </source>
</evidence>
<evidence type="ECO:0000256" key="4">
    <source>
        <dbReference type="ARBA" id="ARBA00022801"/>
    </source>
</evidence>
<evidence type="ECO:0000256" key="2">
    <source>
        <dbReference type="ARBA" id="ARBA00011974"/>
    </source>
</evidence>
<keyword evidence="5" id="KW-0486">Methionine biosynthesis</keyword>
<dbReference type="PANTHER" id="PTHR46832:SF1">
    <property type="entry name" value="5'-METHYLTHIOADENOSINE_S-ADENOSYLHOMOCYSTEINE NUCLEOSIDASE"/>
    <property type="match status" value="1"/>
</dbReference>
<keyword evidence="4 7" id="KW-0378">Hydrolase</keyword>
<feature type="domain" description="Nucleoside phosphorylase" evidence="6">
    <location>
        <begin position="4"/>
        <end position="227"/>
    </location>
</feature>
<proteinExistence type="predicted"/>
<dbReference type="NCBIfam" id="NF004079">
    <property type="entry name" value="PRK05584.1"/>
    <property type="match status" value="1"/>
</dbReference>
<keyword evidence="7" id="KW-0326">Glycosidase</keyword>
<evidence type="ECO:0000313" key="8">
    <source>
        <dbReference type="Proteomes" id="UP000886814"/>
    </source>
</evidence>
<protein>
    <recommendedName>
        <fullName evidence="2">adenosylhomocysteine nucleosidase</fullName>
        <ecNumber evidence="2">3.2.2.9</ecNumber>
    </recommendedName>
</protein>
<name>A0A9D1PFH8_9FIRM</name>
<comment type="pathway">
    <text evidence="1">Amino-acid biosynthesis; L-methionine biosynthesis via salvage pathway; S-methyl-5-thio-alpha-D-ribose 1-phosphate from S-methyl-5'-thioadenosine (hydrolase route): step 1/2.</text>
</comment>
<dbReference type="CDD" id="cd09008">
    <property type="entry name" value="MTAN"/>
    <property type="match status" value="1"/>
</dbReference>
<dbReference type="PANTHER" id="PTHR46832">
    <property type="entry name" value="5'-METHYLTHIOADENOSINE/S-ADENOSYLHOMOCYSTEINE NUCLEOSIDASE"/>
    <property type="match status" value="1"/>
</dbReference>
<gene>
    <name evidence="7" type="ORF">H9747_10405</name>
</gene>
<reference evidence="7" key="1">
    <citation type="journal article" date="2021" name="PeerJ">
        <title>Extensive microbial diversity within the chicken gut microbiome revealed by metagenomics and culture.</title>
        <authorList>
            <person name="Gilroy R."/>
            <person name="Ravi A."/>
            <person name="Getino M."/>
            <person name="Pursley I."/>
            <person name="Horton D.L."/>
            <person name="Alikhan N.F."/>
            <person name="Baker D."/>
            <person name="Gharbi K."/>
            <person name="Hall N."/>
            <person name="Watson M."/>
            <person name="Adriaenssens E.M."/>
            <person name="Foster-Nyarko E."/>
            <person name="Jarju S."/>
            <person name="Secka A."/>
            <person name="Antonio M."/>
            <person name="Oren A."/>
            <person name="Chaudhuri R.R."/>
            <person name="La Ragione R."/>
            <person name="Hildebrand F."/>
            <person name="Pallen M.J."/>
        </authorList>
    </citation>
    <scope>NUCLEOTIDE SEQUENCE</scope>
    <source>
        <strain evidence="7">CHK195-9823</strain>
    </source>
</reference>
<dbReference type="InterPro" id="IPR010049">
    <property type="entry name" value="MTA_SAH_Nsdase"/>
</dbReference>
<dbReference type="InterPro" id="IPR000845">
    <property type="entry name" value="Nucleoside_phosphorylase_d"/>
</dbReference>
<dbReference type="GO" id="GO:0009164">
    <property type="term" value="P:nucleoside catabolic process"/>
    <property type="evidence" value="ECO:0007669"/>
    <property type="project" value="InterPro"/>
</dbReference>
<dbReference type="Proteomes" id="UP000886814">
    <property type="component" value="Unassembled WGS sequence"/>
</dbReference>
<dbReference type="InterPro" id="IPR035994">
    <property type="entry name" value="Nucleoside_phosphorylase_sf"/>
</dbReference>
<dbReference type="GO" id="GO:0008930">
    <property type="term" value="F:methylthioadenosine nucleosidase activity"/>
    <property type="evidence" value="ECO:0007669"/>
    <property type="project" value="InterPro"/>
</dbReference>
<dbReference type="GO" id="GO:0008782">
    <property type="term" value="F:adenosylhomocysteine nucleosidase activity"/>
    <property type="evidence" value="ECO:0007669"/>
    <property type="project" value="UniProtKB-EC"/>
</dbReference>
<evidence type="ECO:0000259" key="6">
    <source>
        <dbReference type="Pfam" id="PF01048"/>
    </source>
</evidence>
<dbReference type="SUPFAM" id="SSF53167">
    <property type="entry name" value="Purine and uridine phosphorylases"/>
    <property type="match status" value="1"/>
</dbReference>
<evidence type="ECO:0000256" key="5">
    <source>
        <dbReference type="ARBA" id="ARBA00023167"/>
    </source>
</evidence>
<dbReference type="AlphaFoldDB" id="A0A9D1PFH8"/>
<sequence length="233" mass="25447">MKVIGIIGAMEEEVSMLKEKMTEVTVKEKAGMEFFHGMLKGHEAVVVRSGIGKVNAGICTQILADDFHVDAVINTGIAGSLRAEINIGDIVLSTDTMQHDMDAREFGYPAGQIPRMDTLAFPADEGLRKLAGEACRQVNPEIGVWEGRVVSGDQFVADKEKKEYILSISQGSCTEMEGAAIGQAAYLNHIPYLVIRAISDKADDSAQMDYPTFEKQAILHSVRLVEHMMGMLD</sequence>
<dbReference type="GO" id="GO:0019509">
    <property type="term" value="P:L-methionine salvage from methylthioadenosine"/>
    <property type="evidence" value="ECO:0007669"/>
    <property type="project" value="InterPro"/>
</dbReference>
<dbReference type="NCBIfam" id="TIGR01704">
    <property type="entry name" value="MTA_SAH-Nsdase"/>
    <property type="match status" value="1"/>
</dbReference>
<dbReference type="GO" id="GO:0005829">
    <property type="term" value="C:cytosol"/>
    <property type="evidence" value="ECO:0007669"/>
    <property type="project" value="TreeGrafter"/>
</dbReference>
<organism evidence="7 8">
    <name type="scientific">Candidatus Blautia stercorigallinarum</name>
    <dbReference type="NCBI Taxonomy" id="2838501"/>
    <lineage>
        <taxon>Bacteria</taxon>
        <taxon>Bacillati</taxon>
        <taxon>Bacillota</taxon>
        <taxon>Clostridia</taxon>
        <taxon>Lachnospirales</taxon>
        <taxon>Lachnospiraceae</taxon>
        <taxon>Blautia</taxon>
    </lineage>
</organism>
<dbReference type="Gene3D" id="3.40.50.1580">
    <property type="entry name" value="Nucleoside phosphorylase domain"/>
    <property type="match status" value="1"/>
</dbReference>
<accession>A0A9D1PFH8</accession>
<reference evidence="7" key="2">
    <citation type="submission" date="2021-04" db="EMBL/GenBank/DDBJ databases">
        <authorList>
            <person name="Gilroy R."/>
        </authorList>
    </citation>
    <scope>NUCLEOTIDE SEQUENCE</scope>
    <source>
        <strain evidence="7">CHK195-9823</strain>
    </source>
</reference>
<dbReference type="EC" id="3.2.2.9" evidence="2"/>
<keyword evidence="3" id="KW-0028">Amino-acid biosynthesis</keyword>
<evidence type="ECO:0000313" key="7">
    <source>
        <dbReference type="EMBL" id="HIV39387.1"/>
    </source>
</evidence>
<dbReference type="GO" id="GO:0019284">
    <property type="term" value="P:L-methionine salvage from S-adenosylmethionine"/>
    <property type="evidence" value="ECO:0007669"/>
    <property type="project" value="TreeGrafter"/>
</dbReference>
<dbReference type="EMBL" id="DXIQ01000068">
    <property type="protein sequence ID" value="HIV39387.1"/>
    <property type="molecule type" value="Genomic_DNA"/>
</dbReference>
<comment type="caution">
    <text evidence="7">The sequence shown here is derived from an EMBL/GenBank/DDBJ whole genome shotgun (WGS) entry which is preliminary data.</text>
</comment>
<evidence type="ECO:0000256" key="1">
    <source>
        <dbReference type="ARBA" id="ARBA00004945"/>
    </source>
</evidence>
<dbReference type="Pfam" id="PF01048">
    <property type="entry name" value="PNP_UDP_1"/>
    <property type="match status" value="1"/>
</dbReference>